<feature type="signal peptide" evidence="1">
    <location>
        <begin position="1"/>
        <end position="23"/>
    </location>
</feature>
<accession>A0A923HCF1</accession>
<keyword evidence="1" id="KW-0732">Signal</keyword>
<dbReference type="AlphaFoldDB" id="A0A923HCF1"/>
<evidence type="ECO:0000313" key="3">
    <source>
        <dbReference type="Proteomes" id="UP000656244"/>
    </source>
</evidence>
<evidence type="ECO:0000313" key="2">
    <source>
        <dbReference type="EMBL" id="MBC3756840.1"/>
    </source>
</evidence>
<dbReference type="RefSeq" id="WP_186557860.1">
    <property type="nucleotide sequence ID" value="NZ_JACNMF010000001.1"/>
</dbReference>
<dbReference type="PROSITE" id="PS51257">
    <property type="entry name" value="PROKAR_LIPOPROTEIN"/>
    <property type="match status" value="1"/>
</dbReference>
<dbReference type="InterPro" id="IPR021516">
    <property type="entry name" value="DUF3179"/>
</dbReference>
<dbReference type="Pfam" id="PF11376">
    <property type="entry name" value="DUF3179"/>
    <property type="match status" value="1"/>
</dbReference>
<keyword evidence="3" id="KW-1185">Reference proteome</keyword>
<name>A0A923HCF1_9FLAO</name>
<reference evidence="2" key="1">
    <citation type="submission" date="2020-08" db="EMBL/GenBank/DDBJ databases">
        <title>Hyunsoonleella sp. strain SJ7 genome sequencing and assembly.</title>
        <authorList>
            <person name="Kim I."/>
        </authorList>
    </citation>
    <scope>NUCLEOTIDE SEQUENCE</scope>
    <source>
        <strain evidence="2">SJ7</strain>
    </source>
</reference>
<evidence type="ECO:0000256" key="1">
    <source>
        <dbReference type="SAM" id="SignalP"/>
    </source>
</evidence>
<proteinExistence type="predicted"/>
<comment type="caution">
    <text evidence="2">The sequence shown here is derived from an EMBL/GenBank/DDBJ whole genome shotgun (WGS) entry which is preliminary data.</text>
</comment>
<dbReference type="EMBL" id="JACNMF010000001">
    <property type="protein sequence ID" value="MBC3756840.1"/>
    <property type="molecule type" value="Genomic_DNA"/>
</dbReference>
<sequence length="356" mass="39597">MKRNVILVSLLLVFASCSTPSDSTPNGQATITPPPASSDWTIPVNLVRDGGPGKDGIPSIDNPQFIPASQASFLNNDDLVVGIVKDNEVKAYPHIILDWHEVVNDEINGAFFTLNYCPLTGTAFAWESKTANTRTTFGVSGLLYNANLIMYDRNTDSYWSQLRLECVNGELINDVPKLYSVVETDWLTWKTLYPNTQVLSTSTGFSRNYGVSPYGDYATNNNRFIFRPEITNPALPNKERVYAIIDGVTSKVYQLSDFEGGKAIKDSFNVGDYLIVGNQNLIYGFELIGDYFDLNFEYNFNGSEGFFKDNEGNTWSIFGTAISGPRTGETLTPVTSVMSYWFAIAAFYPNPEIYSE</sequence>
<protein>
    <submittedName>
        <fullName evidence="2">DUF3179 domain-containing protein</fullName>
    </submittedName>
</protein>
<gene>
    <name evidence="2" type="ORF">H7U19_00385</name>
</gene>
<feature type="chain" id="PRO_5036758140" evidence="1">
    <location>
        <begin position="24"/>
        <end position="356"/>
    </location>
</feature>
<dbReference type="Proteomes" id="UP000656244">
    <property type="component" value="Unassembled WGS sequence"/>
</dbReference>
<organism evidence="2 3">
    <name type="scientific">Hyunsoonleella aquatilis</name>
    <dbReference type="NCBI Taxonomy" id="2762758"/>
    <lineage>
        <taxon>Bacteria</taxon>
        <taxon>Pseudomonadati</taxon>
        <taxon>Bacteroidota</taxon>
        <taxon>Flavobacteriia</taxon>
        <taxon>Flavobacteriales</taxon>
        <taxon>Flavobacteriaceae</taxon>
    </lineage>
</organism>